<feature type="region of interest" description="Disordered" evidence="3">
    <location>
        <begin position="788"/>
        <end position="828"/>
    </location>
</feature>
<evidence type="ECO:0000256" key="2">
    <source>
        <dbReference type="ARBA" id="ARBA00022490"/>
    </source>
</evidence>
<dbReference type="GO" id="GO:1990385">
    <property type="term" value="C:meiotic spindle midzone"/>
    <property type="evidence" value="ECO:0007669"/>
    <property type="project" value="TreeGrafter"/>
</dbReference>
<feature type="compositionally biased region" description="Polar residues" evidence="3">
    <location>
        <begin position="286"/>
        <end position="296"/>
    </location>
</feature>
<feature type="compositionally biased region" description="Basic and acidic residues" evidence="3">
    <location>
        <begin position="544"/>
        <end position="555"/>
    </location>
</feature>
<feature type="region of interest" description="Disordered" evidence="3">
    <location>
        <begin position="286"/>
        <end position="344"/>
    </location>
</feature>
<proteinExistence type="predicted"/>
<feature type="region of interest" description="Disordered" evidence="3">
    <location>
        <begin position="967"/>
        <end position="1024"/>
    </location>
</feature>
<dbReference type="GO" id="GO:0005634">
    <property type="term" value="C:nucleus"/>
    <property type="evidence" value="ECO:0007669"/>
    <property type="project" value="TreeGrafter"/>
</dbReference>
<dbReference type="GO" id="GO:0030496">
    <property type="term" value="C:midbody"/>
    <property type="evidence" value="ECO:0007669"/>
    <property type="project" value="TreeGrafter"/>
</dbReference>
<feature type="compositionally biased region" description="Acidic residues" evidence="3">
    <location>
        <begin position="556"/>
        <end position="569"/>
    </location>
</feature>
<evidence type="ECO:0000256" key="3">
    <source>
        <dbReference type="SAM" id="MobiDB-lite"/>
    </source>
</evidence>
<dbReference type="PANTHER" id="PTHR13142">
    <property type="entry name" value="INNER CENTROMERE PROTEIN"/>
    <property type="match status" value="1"/>
</dbReference>
<name>A0A1B6MD93_9HEMI</name>
<feature type="region of interest" description="Disordered" evidence="3">
    <location>
        <begin position="77"/>
        <end position="204"/>
    </location>
</feature>
<feature type="region of interest" description="Disordered" evidence="3">
    <location>
        <begin position="670"/>
        <end position="698"/>
    </location>
</feature>
<keyword evidence="2" id="KW-0963">Cytoplasm</keyword>
<feature type="compositionally biased region" description="Polar residues" evidence="3">
    <location>
        <begin position="232"/>
        <end position="244"/>
    </location>
</feature>
<feature type="compositionally biased region" description="Polar residues" evidence="3">
    <location>
        <begin position="523"/>
        <end position="538"/>
    </location>
</feature>
<feature type="compositionally biased region" description="Polar residues" evidence="3">
    <location>
        <begin position="971"/>
        <end position="985"/>
    </location>
</feature>
<feature type="compositionally biased region" description="Basic and acidic residues" evidence="3">
    <location>
        <begin position="501"/>
        <end position="522"/>
    </location>
</feature>
<dbReference type="AlphaFoldDB" id="A0A1B6MD93"/>
<sequence length="1087" mass="122790">MKGTMYLKSKFKEPINDVRKIMLEYTSTFEDTIEDLEFILYCVQNDLIKIKPKGSEKAVDSAANGKINAKDIQEAVGTDNGDLNDEVFKVPGAGQKKKRGRPKQSAAAGAAATDAKTQSESTESCSLDDSISSNTSTKSQRAAAQAAGQKMVQVHSFMKAKKLRRPTDFDKKQAKCRKTRQNQSAGSSASSSELGDDQVEHENVAINEQVANGHKVQVCEVTLERMNSPTIKLYTKNQGKSSDTSSREDKESPVVTENEMDGEQVDGRGIQNCEVALKRINTPTIKSLTQNRAQSKSLERTSRKRTSADLFNDSDPLVQPTKQPKDKQPDPSVNSKQNRNRAVKGNLTIGVNVNENKDEHLRKRFRSGTGLNENQVEPEAEVVPMAHSSPVVCDSPTINEVFNGFDLETVNKTTVKTFVKQEPDDGVTENLESIIMKTESQTDDKKSAKSRKALKKVKNHVEIENKENTNHNNATITLGDELNESSDDSGNTRSRTRIHKKIEQTEIEDNKQDNESNRDNKNRTITIAQEQDQSPNTRSRTRVIRADESAAKARSDDDEIKDEVVDDSAEANARSRTRTLKKNTVDSNEEENNVKSRTRVIKKAVQADSVEENNAKYLASEFKETEDVRKQNNKLVPEVPKSPAPKGELVKKRVENFEKLKNGEEVVEDKPSRVTRNAAKNKTASSATADSKVTRKKHQLPINCTKTGIRLSVRSSKRKRNKMEENKRVKSDLILNVPFNKLLGSASKQQMTPDLESRSRFQVINKFPHSANRSTPAESNKVILYKQSAEESEKRKKEEERMKRKVKEEDAMKKKEKTLKATSDETRRKREEKLLRVAAVREAAEREKALLAAKLEKEKEDKMRLIAAEREKQKEEHMKKKLLMQQKTLEHEERRRQEEAARLAKIKEQEEEHRRILAMKEREQELLQKAAELRLAEAEKAKQPGPGTSKLGKLAAVNNAKMKIQLGMTPSEKTNSVQPTQSYEITPSREERPVLKSKTETDYGLDDAKTDDSSDDEGCPKKQIPKWALPKNRQHLIKVTRYTPSAVWDLFMEPNLNPDLNKMFAGTIIRKRVRTSSAVWKTPPKMF</sequence>
<dbReference type="GO" id="GO:0051310">
    <property type="term" value="P:metaphase chromosome alignment"/>
    <property type="evidence" value="ECO:0007669"/>
    <property type="project" value="TreeGrafter"/>
</dbReference>
<dbReference type="PANTHER" id="PTHR13142:SF1">
    <property type="entry name" value="INNER CENTROMERE PROTEIN"/>
    <property type="match status" value="1"/>
</dbReference>
<feature type="compositionally biased region" description="Basic residues" evidence="3">
    <location>
        <begin position="448"/>
        <end position="458"/>
    </location>
</feature>
<dbReference type="EMBL" id="GEBQ01006076">
    <property type="protein sequence ID" value="JAT33901.1"/>
    <property type="molecule type" value="Transcribed_RNA"/>
</dbReference>
<reference evidence="4" key="1">
    <citation type="submission" date="2015-11" db="EMBL/GenBank/DDBJ databases">
        <title>De novo transcriptome assembly of four potential Pierce s Disease insect vectors from Arizona vineyards.</title>
        <authorList>
            <person name="Tassone E.E."/>
        </authorList>
    </citation>
    <scope>NUCLEOTIDE SEQUENCE</scope>
</reference>
<accession>A0A1B6MD93</accession>
<comment type="subcellular location">
    <subcellularLocation>
        <location evidence="1">Cytoplasm</location>
    </subcellularLocation>
</comment>
<gene>
    <name evidence="4" type="ORF">g.44353</name>
</gene>
<evidence type="ECO:0008006" key="5">
    <source>
        <dbReference type="Google" id="ProtNLM"/>
    </source>
</evidence>
<feature type="region of interest" description="Disordered" evidence="3">
    <location>
        <begin position="438"/>
        <end position="595"/>
    </location>
</feature>
<feature type="region of interest" description="Disordered" evidence="3">
    <location>
        <begin position="872"/>
        <end position="896"/>
    </location>
</feature>
<feature type="compositionally biased region" description="Basic and acidic residues" evidence="3">
    <location>
        <begin position="459"/>
        <end position="469"/>
    </location>
</feature>
<evidence type="ECO:0000256" key="1">
    <source>
        <dbReference type="ARBA" id="ARBA00004496"/>
    </source>
</evidence>
<feature type="compositionally biased region" description="Basic and acidic residues" evidence="3">
    <location>
        <begin position="987"/>
        <end position="1012"/>
    </location>
</feature>
<dbReference type="GO" id="GO:0005737">
    <property type="term" value="C:cytoplasm"/>
    <property type="evidence" value="ECO:0007669"/>
    <property type="project" value="UniProtKB-SubCell"/>
</dbReference>
<dbReference type="GO" id="GO:0000776">
    <property type="term" value="C:kinetochore"/>
    <property type="evidence" value="ECO:0007669"/>
    <property type="project" value="TreeGrafter"/>
</dbReference>
<dbReference type="GO" id="GO:0032133">
    <property type="term" value="C:chromosome passenger complex"/>
    <property type="evidence" value="ECO:0007669"/>
    <property type="project" value="TreeGrafter"/>
</dbReference>
<evidence type="ECO:0000313" key="4">
    <source>
        <dbReference type="EMBL" id="JAT33901.1"/>
    </source>
</evidence>
<feature type="compositionally biased region" description="Low complexity" evidence="3">
    <location>
        <begin position="106"/>
        <end position="115"/>
    </location>
</feature>
<organism evidence="4">
    <name type="scientific">Graphocephala atropunctata</name>
    <dbReference type="NCBI Taxonomy" id="36148"/>
    <lineage>
        <taxon>Eukaryota</taxon>
        <taxon>Metazoa</taxon>
        <taxon>Ecdysozoa</taxon>
        <taxon>Arthropoda</taxon>
        <taxon>Hexapoda</taxon>
        <taxon>Insecta</taxon>
        <taxon>Pterygota</taxon>
        <taxon>Neoptera</taxon>
        <taxon>Paraneoptera</taxon>
        <taxon>Hemiptera</taxon>
        <taxon>Auchenorrhyncha</taxon>
        <taxon>Membracoidea</taxon>
        <taxon>Cicadellidae</taxon>
        <taxon>Cicadellinae</taxon>
        <taxon>Cicadellini</taxon>
        <taxon>Graphocephala</taxon>
    </lineage>
</organism>
<dbReference type="GO" id="GO:0000281">
    <property type="term" value="P:mitotic cytokinesis"/>
    <property type="evidence" value="ECO:0007669"/>
    <property type="project" value="TreeGrafter"/>
</dbReference>
<dbReference type="GO" id="GO:0051257">
    <property type="term" value="P:meiotic spindle midzone assembly"/>
    <property type="evidence" value="ECO:0007669"/>
    <property type="project" value="TreeGrafter"/>
</dbReference>
<protein>
    <recommendedName>
        <fullName evidence="5">Inner centromere protein ARK-binding domain-containing protein</fullName>
    </recommendedName>
</protein>
<feature type="compositionally biased region" description="Polar residues" evidence="3">
    <location>
        <begin position="116"/>
        <end position="142"/>
    </location>
</feature>
<feature type="compositionally biased region" description="Low complexity" evidence="3">
    <location>
        <begin position="677"/>
        <end position="689"/>
    </location>
</feature>
<feature type="region of interest" description="Disordered" evidence="3">
    <location>
        <begin position="232"/>
        <end position="262"/>
    </location>
</feature>